<keyword evidence="7" id="KW-0812">Transmembrane</keyword>
<dbReference type="Gene3D" id="2.60.40.10">
    <property type="entry name" value="Immunoglobulins"/>
    <property type="match status" value="2"/>
</dbReference>
<keyword evidence="5" id="KW-0393">Immunoglobulin domain</keyword>
<comment type="subcellular location">
    <subcellularLocation>
        <location evidence="1">Membrane</location>
        <topology evidence="1">Single-pass type I membrane protein</topology>
    </subcellularLocation>
</comment>
<evidence type="ECO:0000256" key="5">
    <source>
        <dbReference type="ARBA" id="ARBA00023319"/>
    </source>
</evidence>
<protein>
    <recommendedName>
        <fullName evidence="8">Ig-like domain-containing protein</fullName>
    </recommendedName>
</protein>
<evidence type="ECO:0000256" key="2">
    <source>
        <dbReference type="ARBA" id="ARBA00023136"/>
    </source>
</evidence>
<keyword evidence="7" id="KW-1133">Transmembrane helix</keyword>
<dbReference type="PANTHER" id="PTHR11640">
    <property type="entry name" value="NEPHRIN"/>
    <property type="match status" value="1"/>
</dbReference>
<dbReference type="EMBL" id="CP111016">
    <property type="protein sequence ID" value="WAR05674.1"/>
    <property type="molecule type" value="Genomic_DNA"/>
</dbReference>
<proteinExistence type="predicted"/>
<gene>
    <name evidence="9" type="ORF">MAR_021043</name>
</gene>
<evidence type="ECO:0000256" key="7">
    <source>
        <dbReference type="SAM" id="Phobius"/>
    </source>
</evidence>
<dbReference type="SMART" id="SM00408">
    <property type="entry name" value="IGc2"/>
    <property type="match status" value="2"/>
</dbReference>
<dbReference type="Proteomes" id="UP001164746">
    <property type="component" value="Chromosome 5"/>
</dbReference>
<evidence type="ECO:0000256" key="6">
    <source>
        <dbReference type="SAM" id="MobiDB-lite"/>
    </source>
</evidence>
<sequence length="340" mass="37606">SDPPRITNLNAFVKVLEGVHFSFTCEAEPGNSKETSYFWTSQQLPGINIFGQYLIIQNISRADDGIYTCFARNVMQPSGCMEINGSDVKNITIDVQYKASIITFTAMNTTTTTTVHHGDEVRFACEVDSDPPADIRILSTNGSILKNINDNYLLSYTKNSSCLEDIGSPLYRPNYFQNSTFKTRPGTKIKLHFSVFSNPPPTQFIWTNISNSMQLPNDTTSDRVIINTSDDMSSSLIITSAEPWDSGNYSVRVENEIGSMVETFHIIVDSNPEPDGETYTSPTSDNGTGSVVGGIVGAVSFVVAVAILIAIFFYKKRQCHHDGDRRRDGSALKDDTRLPM</sequence>
<dbReference type="InterPro" id="IPR051275">
    <property type="entry name" value="Cell_adhesion_signaling"/>
</dbReference>
<feature type="transmembrane region" description="Helical" evidence="7">
    <location>
        <begin position="291"/>
        <end position="314"/>
    </location>
</feature>
<evidence type="ECO:0000256" key="1">
    <source>
        <dbReference type="ARBA" id="ARBA00004479"/>
    </source>
</evidence>
<feature type="region of interest" description="Disordered" evidence="6">
    <location>
        <begin position="321"/>
        <end position="340"/>
    </location>
</feature>
<dbReference type="InterPro" id="IPR003598">
    <property type="entry name" value="Ig_sub2"/>
</dbReference>
<keyword evidence="10" id="KW-1185">Reference proteome</keyword>
<reference evidence="9" key="1">
    <citation type="submission" date="2022-11" db="EMBL/GenBank/DDBJ databases">
        <title>Centuries of genome instability and evolution in soft-shell clam transmissible cancer (bioRxiv).</title>
        <authorList>
            <person name="Hart S.F.M."/>
            <person name="Yonemitsu M.A."/>
            <person name="Giersch R.M."/>
            <person name="Beal B.F."/>
            <person name="Arriagada G."/>
            <person name="Davis B.W."/>
            <person name="Ostrander E.A."/>
            <person name="Goff S.P."/>
            <person name="Metzger M.J."/>
        </authorList>
    </citation>
    <scope>NUCLEOTIDE SEQUENCE</scope>
    <source>
        <strain evidence="9">MELC-2E11</strain>
        <tissue evidence="9">Siphon/mantle</tissue>
    </source>
</reference>
<evidence type="ECO:0000256" key="4">
    <source>
        <dbReference type="ARBA" id="ARBA00023180"/>
    </source>
</evidence>
<feature type="non-terminal residue" evidence="9">
    <location>
        <position position="340"/>
    </location>
</feature>
<keyword evidence="4" id="KW-0325">Glycoprotein</keyword>
<feature type="domain" description="Ig-like" evidence="8">
    <location>
        <begin position="4"/>
        <end position="92"/>
    </location>
</feature>
<accession>A0ABY7EB80</accession>
<evidence type="ECO:0000313" key="10">
    <source>
        <dbReference type="Proteomes" id="UP001164746"/>
    </source>
</evidence>
<dbReference type="InterPro" id="IPR003599">
    <property type="entry name" value="Ig_sub"/>
</dbReference>
<dbReference type="InterPro" id="IPR036179">
    <property type="entry name" value="Ig-like_dom_sf"/>
</dbReference>
<dbReference type="InterPro" id="IPR013783">
    <property type="entry name" value="Ig-like_fold"/>
</dbReference>
<keyword evidence="3" id="KW-1015">Disulfide bond</keyword>
<dbReference type="SMART" id="SM00409">
    <property type="entry name" value="IG"/>
    <property type="match status" value="2"/>
</dbReference>
<dbReference type="SUPFAM" id="SSF48726">
    <property type="entry name" value="Immunoglobulin"/>
    <property type="match status" value="2"/>
</dbReference>
<organism evidence="9 10">
    <name type="scientific">Mya arenaria</name>
    <name type="common">Soft-shell clam</name>
    <dbReference type="NCBI Taxonomy" id="6604"/>
    <lineage>
        <taxon>Eukaryota</taxon>
        <taxon>Metazoa</taxon>
        <taxon>Spiralia</taxon>
        <taxon>Lophotrochozoa</taxon>
        <taxon>Mollusca</taxon>
        <taxon>Bivalvia</taxon>
        <taxon>Autobranchia</taxon>
        <taxon>Heteroconchia</taxon>
        <taxon>Euheterodonta</taxon>
        <taxon>Imparidentia</taxon>
        <taxon>Neoheterodontei</taxon>
        <taxon>Myida</taxon>
        <taxon>Myoidea</taxon>
        <taxon>Myidae</taxon>
        <taxon>Mya</taxon>
    </lineage>
</organism>
<feature type="domain" description="Ig-like" evidence="8">
    <location>
        <begin position="173"/>
        <end position="267"/>
    </location>
</feature>
<evidence type="ECO:0000256" key="3">
    <source>
        <dbReference type="ARBA" id="ARBA00023157"/>
    </source>
</evidence>
<dbReference type="Pfam" id="PF13927">
    <property type="entry name" value="Ig_3"/>
    <property type="match status" value="2"/>
</dbReference>
<dbReference type="PROSITE" id="PS50835">
    <property type="entry name" value="IG_LIKE"/>
    <property type="match status" value="2"/>
</dbReference>
<dbReference type="InterPro" id="IPR007110">
    <property type="entry name" value="Ig-like_dom"/>
</dbReference>
<name>A0ABY7EB80_MYAAR</name>
<dbReference type="PANTHER" id="PTHR11640:SF31">
    <property type="entry name" value="IRREGULAR CHIASM C-ROUGHEST PROTEIN-RELATED"/>
    <property type="match status" value="1"/>
</dbReference>
<keyword evidence="2 7" id="KW-0472">Membrane</keyword>
<evidence type="ECO:0000259" key="8">
    <source>
        <dbReference type="PROSITE" id="PS50835"/>
    </source>
</evidence>
<evidence type="ECO:0000313" key="9">
    <source>
        <dbReference type="EMBL" id="WAR05674.1"/>
    </source>
</evidence>